<dbReference type="Proteomes" id="UP001368500">
    <property type="component" value="Unassembled WGS sequence"/>
</dbReference>
<sequence>MAIDRLWRLAAATTRATQGTAMREAAGRAEAGPALLRRRLPDEEGAAVGGAWPLDLATADDAAGSGPAAPRALAPHAQVMLGSAGDGSFRPAVRPGACRLQYPRGVACTTDGALWVADSGHHRLLGWARVPQADHAPADWVIGQPDLDAEARNRGGAVRPSSLNAPHGLCACDDGLAVADAWNHRVLLWRRAPTRSDVPPDVILGQADGAAGLPQGGRAQPDAAGMNLPAGVHWDGARLWVADSGNGRLLVWDGLPHRDGQPADRVLVIGGRPVALAHWRHHLVVADADGHRLLLWGGEPLRDDEAPRGCFGQDLAAAPPLRPNRGEVASAADRLWSPQALMCLPGVDSGLLRGVNDALLVADSGNSRLLRIDAPWHDEASALVGQTHWRERGDNRWQFASRDSLNQPQGLAWTGDAVVVADSGNHRVLVWPVD</sequence>
<protein>
    <recommendedName>
        <fullName evidence="4">NHL repeat-containing protein</fullName>
    </recommendedName>
</protein>
<dbReference type="EMBL" id="JBBUTF010000015">
    <property type="protein sequence ID" value="MEK8027586.1"/>
    <property type="molecule type" value="Genomic_DNA"/>
</dbReference>
<evidence type="ECO:0000256" key="1">
    <source>
        <dbReference type="ARBA" id="ARBA00022737"/>
    </source>
</evidence>
<evidence type="ECO:0000313" key="3">
    <source>
        <dbReference type="Proteomes" id="UP001368500"/>
    </source>
</evidence>
<organism evidence="2 3">
    <name type="scientific">Pseudaquabacterium rugosum</name>
    <dbReference type="NCBI Taxonomy" id="2984194"/>
    <lineage>
        <taxon>Bacteria</taxon>
        <taxon>Pseudomonadati</taxon>
        <taxon>Pseudomonadota</taxon>
        <taxon>Betaproteobacteria</taxon>
        <taxon>Burkholderiales</taxon>
        <taxon>Sphaerotilaceae</taxon>
        <taxon>Pseudaquabacterium</taxon>
    </lineage>
</organism>
<evidence type="ECO:0000313" key="2">
    <source>
        <dbReference type="EMBL" id="MEK8027586.1"/>
    </source>
</evidence>
<gene>
    <name evidence="2" type="ORF">AACH11_16605</name>
</gene>
<dbReference type="InterPro" id="IPR050952">
    <property type="entry name" value="TRIM-NHL_E3_ligases"/>
</dbReference>
<dbReference type="PANTHER" id="PTHR24104:SF25">
    <property type="entry name" value="PROTEIN LIN-41"/>
    <property type="match status" value="1"/>
</dbReference>
<keyword evidence="1" id="KW-0677">Repeat</keyword>
<dbReference type="RefSeq" id="WP_341375368.1">
    <property type="nucleotide sequence ID" value="NZ_JBBUTF010000015.1"/>
</dbReference>
<dbReference type="InterPro" id="IPR001258">
    <property type="entry name" value="NHL_repeat"/>
</dbReference>
<keyword evidence="3" id="KW-1185">Reference proteome</keyword>
<dbReference type="Gene3D" id="2.120.10.30">
    <property type="entry name" value="TolB, C-terminal domain"/>
    <property type="match status" value="2"/>
</dbReference>
<accession>A0ABU9BD36</accession>
<proteinExistence type="predicted"/>
<name>A0ABU9BD36_9BURK</name>
<comment type="caution">
    <text evidence="2">The sequence shown here is derived from an EMBL/GenBank/DDBJ whole genome shotgun (WGS) entry which is preliminary data.</text>
</comment>
<dbReference type="PANTHER" id="PTHR24104">
    <property type="entry name" value="E3 UBIQUITIN-PROTEIN LIGASE NHLRC1-RELATED"/>
    <property type="match status" value="1"/>
</dbReference>
<dbReference type="InterPro" id="IPR011042">
    <property type="entry name" value="6-blade_b-propeller_TolB-like"/>
</dbReference>
<reference evidence="2 3" key="1">
    <citation type="submission" date="2024-04" db="EMBL/GenBank/DDBJ databases">
        <title>Novel species of the genus Ideonella isolated from streams.</title>
        <authorList>
            <person name="Lu H."/>
        </authorList>
    </citation>
    <scope>NUCLEOTIDE SEQUENCE [LARGE SCALE GENOMIC DNA]</scope>
    <source>
        <strain evidence="2 3">BYS139W</strain>
    </source>
</reference>
<dbReference type="Pfam" id="PF01436">
    <property type="entry name" value="NHL"/>
    <property type="match status" value="3"/>
</dbReference>
<dbReference type="SUPFAM" id="SSF101898">
    <property type="entry name" value="NHL repeat"/>
    <property type="match status" value="1"/>
</dbReference>
<evidence type="ECO:0008006" key="4">
    <source>
        <dbReference type="Google" id="ProtNLM"/>
    </source>
</evidence>